<accession>C0GHP8</accession>
<evidence type="ECO:0000256" key="2">
    <source>
        <dbReference type="ARBA" id="ARBA00022438"/>
    </source>
</evidence>
<feature type="binding site" evidence="8">
    <location>
        <position position="162"/>
    </location>
    <ligand>
        <name>Zn(2+)</name>
        <dbReference type="ChEBI" id="CHEBI:29105"/>
        <label>2</label>
    </ligand>
</feature>
<evidence type="ECO:0000256" key="4">
    <source>
        <dbReference type="ARBA" id="ARBA00022723"/>
    </source>
</evidence>
<dbReference type="PIRSF" id="PIRSF001123">
    <property type="entry name" value="PepA_GA"/>
    <property type="match status" value="1"/>
</dbReference>
<evidence type="ECO:0000256" key="7">
    <source>
        <dbReference type="PIRSR" id="PIRSR001123-1"/>
    </source>
</evidence>
<dbReference type="eggNOG" id="COG1363">
    <property type="taxonomic scope" value="Bacteria"/>
</dbReference>
<dbReference type="EMBL" id="ACJM01000009">
    <property type="protein sequence ID" value="EEG77254.1"/>
    <property type="molecule type" value="Genomic_DNA"/>
</dbReference>
<dbReference type="RefSeq" id="WP_008517089.1">
    <property type="nucleotide sequence ID" value="NZ_ACJM01000009.1"/>
</dbReference>
<dbReference type="InterPro" id="IPR008007">
    <property type="entry name" value="Peptidase_M42"/>
</dbReference>
<keyword evidence="4 8" id="KW-0479">Metal-binding</keyword>
<evidence type="ECO:0000256" key="3">
    <source>
        <dbReference type="ARBA" id="ARBA00022670"/>
    </source>
</evidence>
<feature type="binding site" evidence="8">
    <location>
        <position position="215"/>
    </location>
    <ligand>
        <name>Zn(2+)</name>
        <dbReference type="ChEBI" id="CHEBI:29105"/>
        <label>1</label>
    </ligand>
</feature>
<keyword evidence="2" id="KW-0031">Aminopeptidase</keyword>
<dbReference type="Pfam" id="PF05343">
    <property type="entry name" value="Peptidase_M42"/>
    <property type="match status" value="1"/>
</dbReference>
<dbReference type="Gene3D" id="2.40.30.40">
    <property type="entry name" value="Peptidase M42, domain 2"/>
    <property type="match status" value="1"/>
</dbReference>
<dbReference type="GO" id="GO:0004177">
    <property type="term" value="F:aminopeptidase activity"/>
    <property type="evidence" value="ECO:0007669"/>
    <property type="project" value="UniProtKB-UniRule"/>
</dbReference>
<dbReference type="GO" id="GO:0046872">
    <property type="term" value="F:metal ion binding"/>
    <property type="evidence" value="ECO:0007669"/>
    <property type="project" value="UniProtKB-UniRule"/>
</dbReference>
<evidence type="ECO:0000313" key="9">
    <source>
        <dbReference type="EMBL" id="EEG77254.1"/>
    </source>
</evidence>
<dbReference type="InterPro" id="IPR023367">
    <property type="entry name" value="Peptidase_M42_dom2"/>
</dbReference>
<evidence type="ECO:0000313" key="10">
    <source>
        <dbReference type="Proteomes" id="UP000006443"/>
    </source>
</evidence>
<keyword evidence="3" id="KW-0645">Protease</keyword>
<comment type="similarity">
    <text evidence="1 6">Belongs to the peptidase M42 family.</text>
</comment>
<keyword evidence="5" id="KW-0378">Hydrolase</keyword>
<reference evidence="9 10" key="1">
    <citation type="submission" date="2009-02" db="EMBL/GenBank/DDBJ databases">
        <title>Sequencing of the draft genome and assembly of Dethiobacter alkaliphilus AHT 1.</title>
        <authorList>
            <consortium name="US DOE Joint Genome Institute (JGI-PGF)"/>
            <person name="Lucas S."/>
            <person name="Copeland A."/>
            <person name="Lapidus A."/>
            <person name="Glavina del Rio T."/>
            <person name="Dalin E."/>
            <person name="Tice H."/>
            <person name="Bruce D."/>
            <person name="Goodwin L."/>
            <person name="Pitluck S."/>
            <person name="Larimer F."/>
            <person name="Land M.L."/>
            <person name="Hauser L."/>
            <person name="Muyzer G."/>
        </authorList>
    </citation>
    <scope>NUCLEOTIDE SEQUENCE [LARGE SCALE GENOMIC DNA]</scope>
    <source>
        <strain evidence="9 10">AHT 1</strain>
    </source>
</reference>
<evidence type="ECO:0000256" key="6">
    <source>
        <dbReference type="PIRNR" id="PIRNR001123"/>
    </source>
</evidence>
<evidence type="ECO:0000256" key="1">
    <source>
        <dbReference type="ARBA" id="ARBA00006272"/>
    </source>
</evidence>
<feature type="active site" description="Proton acceptor" evidence="7">
    <location>
        <position position="192"/>
    </location>
</feature>
<dbReference type="STRING" id="555088.DealDRAFT_2007"/>
<comment type="cofactor">
    <cofactor evidence="8">
        <name>a divalent metal cation</name>
        <dbReference type="ChEBI" id="CHEBI:60240"/>
    </cofactor>
    <text evidence="8">Binds 2 divalent metal cations per subunit.</text>
</comment>
<keyword evidence="10" id="KW-1185">Reference proteome</keyword>
<comment type="caution">
    <text evidence="9">The sequence shown here is derived from an EMBL/GenBank/DDBJ whole genome shotgun (WGS) entry which is preliminary data.</text>
</comment>
<dbReference type="Gene3D" id="3.40.630.10">
    <property type="entry name" value="Zn peptidases"/>
    <property type="match status" value="1"/>
</dbReference>
<evidence type="ECO:0000256" key="5">
    <source>
        <dbReference type="ARBA" id="ARBA00022801"/>
    </source>
</evidence>
<dbReference type="Proteomes" id="UP000006443">
    <property type="component" value="Unassembled WGS sequence"/>
</dbReference>
<feature type="binding site" evidence="8">
    <location>
        <position position="60"/>
    </location>
    <ligand>
        <name>Zn(2+)</name>
        <dbReference type="ChEBI" id="CHEBI:29105"/>
        <label>1</label>
    </ligand>
</feature>
<dbReference type="InterPro" id="IPR051464">
    <property type="entry name" value="Peptidase_M42_aminopept"/>
</dbReference>
<gene>
    <name evidence="9" type="ORF">DealDRAFT_2007</name>
</gene>
<dbReference type="OrthoDB" id="9772053at2"/>
<protein>
    <submittedName>
        <fullName evidence="9">Peptidase M42 family protein</fullName>
    </submittedName>
</protein>
<dbReference type="SUPFAM" id="SSF101821">
    <property type="entry name" value="Aminopeptidase/glucanase lid domain"/>
    <property type="match status" value="1"/>
</dbReference>
<dbReference type="SUPFAM" id="SSF53187">
    <property type="entry name" value="Zn-dependent exopeptidases"/>
    <property type="match status" value="1"/>
</dbReference>
<feature type="binding site" evidence="8">
    <location>
        <position position="301"/>
    </location>
    <ligand>
        <name>Zn(2+)</name>
        <dbReference type="ChEBI" id="CHEBI:29105"/>
        <label>2</label>
    </ligand>
</feature>
<proteinExistence type="inferred from homology"/>
<evidence type="ECO:0000256" key="8">
    <source>
        <dbReference type="PIRSR" id="PIRSR001123-2"/>
    </source>
</evidence>
<dbReference type="GO" id="GO:0006508">
    <property type="term" value="P:proteolysis"/>
    <property type="evidence" value="ECO:0007669"/>
    <property type="project" value="UniProtKB-KW"/>
</dbReference>
<dbReference type="MEROPS" id="M42.010"/>
<feature type="binding site" evidence="8">
    <location>
        <position position="162"/>
    </location>
    <ligand>
        <name>Zn(2+)</name>
        <dbReference type="ChEBI" id="CHEBI:29105"/>
        <label>1</label>
    </ligand>
</feature>
<organism evidence="9 10">
    <name type="scientific">Dethiobacter alkaliphilus AHT 1</name>
    <dbReference type="NCBI Taxonomy" id="555088"/>
    <lineage>
        <taxon>Bacteria</taxon>
        <taxon>Bacillati</taxon>
        <taxon>Bacillota</taxon>
        <taxon>Dethiobacteria</taxon>
        <taxon>Dethiobacterales</taxon>
        <taxon>Dethiobacteraceae</taxon>
        <taxon>Dethiobacter</taxon>
    </lineage>
</organism>
<dbReference type="CDD" id="cd05656">
    <property type="entry name" value="M42_Frv"/>
    <property type="match status" value="1"/>
</dbReference>
<sequence>MKDLLKKLSETYGPAGREEQIARVIRDEIKDHVDEVYTDNMGNLYAVKKGYGTKVMIAAHMDEIGVIVTYIEEKGFLRFSNVGGVNPHVLLGQRLIFANGTVGTIGMEKLDDIKKLSLDKLYIDIGAKDREEAAKKVKIGDVATYHRNVEFADNRVIGKAMDNRAGCAVLIKAIQELGQTSNEIHAVFTAQEEVGLRGSRTSTYRINPDIGLAVDVTLTGDTPEAPKMDVSLGKGPTVKVKDASVICHPRLKDLLSDLAENNQIPYQYEVLLAGGTDAGAMHLTKEGIPSGVISVPCRYVHTPGEMVDLDDMQNAVKLLKLFLENPVEMDKIFPCTLD</sequence>
<name>C0GHP8_DETAL</name>
<dbReference type="AlphaFoldDB" id="C0GHP8"/>
<dbReference type="PANTHER" id="PTHR32481">
    <property type="entry name" value="AMINOPEPTIDASE"/>
    <property type="match status" value="1"/>
</dbReference>
<dbReference type="PANTHER" id="PTHR32481:SF9">
    <property type="entry name" value="ENDOGLUCANASE"/>
    <property type="match status" value="1"/>
</dbReference>
<feature type="binding site" evidence="8">
    <location>
        <position position="193"/>
    </location>
    <ligand>
        <name>Zn(2+)</name>
        <dbReference type="ChEBI" id="CHEBI:29105"/>
        <label>2</label>
    </ligand>
</feature>